<feature type="compositionally biased region" description="Basic and acidic residues" evidence="1">
    <location>
        <begin position="163"/>
        <end position="182"/>
    </location>
</feature>
<keyword evidence="3" id="KW-1185">Reference proteome</keyword>
<dbReference type="EMBL" id="JASCZI010060492">
    <property type="protein sequence ID" value="MED6132830.1"/>
    <property type="molecule type" value="Genomic_DNA"/>
</dbReference>
<evidence type="ECO:0000256" key="1">
    <source>
        <dbReference type="SAM" id="MobiDB-lite"/>
    </source>
</evidence>
<dbReference type="Proteomes" id="UP001341840">
    <property type="component" value="Unassembled WGS sequence"/>
</dbReference>
<feature type="compositionally biased region" description="Polar residues" evidence="1">
    <location>
        <begin position="183"/>
        <end position="199"/>
    </location>
</feature>
<proteinExistence type="predicted"/>
<feature type="compositionally biased region" description="Polar residues" evidence="1">
    <location>
        <begin position="110"/>
        <end position="132"/>
    </location>
</feature>
<reference evidence="2 3" key="1">
    <citation type="journal article" date="2023" name="Plants (Basel)">
        <title>Bridging the Gap: Combining Genomics and Transcriptomics Approaches to Understand Stylosanthes scabra, an Orphan Legume from the Brazilian Caatinga.</title>
        <authorList>
            <person name="Ferreira-Neto J.R.C."/>
            <person name="da Silva M.D."/>
            <person name="Binneck E."/>
            <person name="de Melo N.F."/>
            <person name="da Silva R.H."/>
            <person name="de Melo A.L.T.M."/>
            <person name="Pandolfi V."/>
            <person name="Bustamante F.O."/>
            <person name="Brasileiro-Vidal A.C."/>
            <person name="Benko-Iseppon A.M."/>
        </authorList>
    </citation>
    <scope>NUCLEOTIDE SEQUENCE [LARGE SCALE GENOMIC DNA]</scope>
    <source>
        <tissue evidence="2">Leaves</tissue>
    </source>
</reference>
<evidence type="ECO:0000313" key="2">
    <source>
        <dbReference type="EMBL" id="MED6132830.1"/>
    </source>
</evidence>
<feature type="compositionally biased region" description="Basic and acidic residues" evidence="1">
    <location>
        <begin position="54"/>
        <end position="84"/>
    </location>
</feature>
<name>A0ABU6S9Y4_9FABA</name>
<organism evidence="2 3">
    <name type="scientific">Stylosanthes scabra</name>
    <dbReference type="NCBI Taxonomy" id="79078"/>
    <lineage>
        <taxon>Eukaryota</taxon>
        <taxon>Viridiplantae</taxon>
        <taxon>Streptophyta</taxon>
        <taxon>Embryophyta</taxon>
        <taxon>Tracheophyta</taxon>
        <taxon>Spermatophyta</taxon>
        <taxon>Magnoliopsida</taxon>
        <taxon>eudicotyledons</taxon>
        <taxon>Gunneridae</taxon>
        <taxon>Pentapetalae</taxon>
        <taxon>rosids</taxon>
        <taxon>fabids</taxon>
        <taxon>Fabales</taxon>
        <taxon>Fabaceae</taxon>
        <taxon>Papilionoideae</taxon>
        <taxon>50 kb inversion clade</taxon>
        <taxon>dalbergioids sensu lato</taxon>
        <taxon>Dalbergieae</taxon>
        <taxon>Pterocarpus clade</taxon>
        <taxon>Stylosanthes</taxon>
    </lineage>
</organism>
<gene>
    <name evidence="2" type="ORF">PIB30_022614</name>
</gene>
<sequence>MGMYMLKKKKYRIEYEGIHHICFKCGRVDHDIAHCPEATHKEGIAEKQNQGKNSEQHNKSQDQTKESPTREATHSKLDKGKQIIEEGNNIVGEWILIGQRQRRGKPNKNVGETSKQNVVPQKTKNQGRFNKIQNKDNSKKPQKTNSKKEAIKQPIQKENTNSEAHKDTTKTSKANQEKETIRISKSTESFEANNRSPDQISKAKHYQENWIEEEDTIPSLMDDGVEPTVIGLSNEGKPPDPMQAETECNKDVEMELNDKHPYKELLEEVDFSTPELNNLGDAEMET</sequence>
<protein>
    <recommendedName>
        <fullName evidence="4">CCHC-type domain-containing protein</fullName>
    </recommendedName>
</protein>
<accession>A0ABU6S9Y4</accession>
<evidence type="ECO:0008006" key="4">
    <source>
        <dbReference type="Google" id="ProtNLM"/>
    </source>
</evidence>
<feature type="region of interest" description="Disordered" evidence="1">
    <location>
        <begin position="45"/>
        <end position="84"/>
    </location>
</feature>
<comment type="caution">
    <text evidence="2">The sequence shown here is derived from an EMBL/GenBank/DDBJ whole genome shotgun (WGS) entry which is preliminary data.</text>
</comment>
<feature type="region of interest" description="Disordered" evidence="1">
    <location>
        <begin position="100"/>
        <end position="245"/>
    </location>
</feature>
<evidence type="ECO:0000313" key="3">
    <source>
        <dbReference type="Proteomes" id="UP001341840"/>
    </source>
</evidence>